<feature type="region of interest" description="Disordered" evidence="3">
    <location>
        <begin position="66"/>
        <end position="94"/>
    </location>
</feature>
<evidence type="ECO:0000313" key="4">
    <source>
        <dbReference type="EMBL" id="KAG7578487.1"/>
    </source>
</evidence>
<comment type="caution">
    <text evidence="4">The sequence shown here is derived from an EMBL/GenBank/DDBJ whole genome shotgun (WGS) entry which is preliminary data.</text>
</comment>
<feature type="compositionally biased region" description="Acidic residues" evidence="3">
    <location>
        <begin position="83"/>
        <end position="94"/>
    </location>
</feature>
<dbReference type="Pfam" id="PF02704">
    <property type="entry name" value="GASA"/>
    <property type="match status" value="1"/>
</dbReference>
<dbReference type="EMBL" id="JAEFBK010000008">
    <property type="protein sequence ID" value="KAG7578487.1"/>
    <property type="molecule type" value="Genomic_DNA"/>
</dbReference>
<dbReference type="AlphaFoldDB" id="A0A8T2B0E7"/>
<dbReference type="InterPro" id="IPR003854">
    <property type="entry name" value="GASA"/>
</dbReference>
<keyword evidence="5" id="KW-1185">Reference proteome</keyword>
<evidence type="ECO:0000313" key="5">
    <source>
        <dbReference type="Proteomes" id="UP000694240"/>
    </source>
</evidence>
<feature type="compositionally biased region" description="Basic and acidic residues" evidence="3">
    <location>
        <begin position="66"/>
        <end position="78"/>
    </location>
</feature>
<evidence type="ECO:0000256" key="3">
    <source>
        <dbReference type="SAM" id="MobiDB-lite"/>
    </source>
</evidence>
<dbReference type="GO" id="GO:0009740">
    <property type="term" value="P:gibberellic acid mediated signaling pathway"/>
    <property type="evidence" value="ECO:0007669"/>
    <property type="project" value="UniProtKB-KW"/>
</dbReference>
<protein>
    <submittedName>
        <fullName evidence="4">Gibberellin regulated protein</fullName>
    </submittedName>
</protein>
<gene>
    <name evidence="4" type="ORF">ISN45_Aa03g026700</name>
</gene>
<keyword evidence="2" id="KW-0939">Gibberellin signaling pathway</keyword>
<organism evidence="4 5">
    <name type="scientific">Arabidopsis thaliana x Arabidopsis arenosa</name>
    <dbReference type="NCBI Taxonomy" id="1240361"/>
    <lineage>
        <taxon>Eukaryota</taxon>
        <taxon>Viridiplantae</taxon>
        <taxon>Streptophyta</taxon>
        <taxon>Embryophyta</taxon>
        <taxon>Tracheophyta</taxon>
        <taxon>Spermatophyta</taxon>
        <taxon>Magnoliopsida</taxon>
        <taxon>eudicotyledons</taxon>
        <taxon>Gunneridae</taxon>
        <taxon>Pentapetalae</taxon>
        <taxon>rosids</taxon>
        <taxon>malvids</taxon>
        <taxon>Brassicales</taxon>
        <taxon>Brassicaceae</taxon>
        <taxon>Camelineae</taxon>
        <taxon>Arabidopsis</taxon>
    </lineage>
</organism>
<reference evidence="4 5" key="1">
    <citation type="submission" date="2020-12" db="EMBL/GenBank/DDBJ databases">
        <title>Concerted genomic and epigenomic changes stabilize Arabidopsis allopolyploids.</title>
        <authorList>
            <person name="Chen Z."/>
        </authorList>
    </citation>
    <scope>NUCLEOTIDE SEQUENCE [LARGE SCALE GENOMIC DNA]</scope>
    <source>
        <strain evidence="4">Allo738</strain>
        <tissue evidence="4">Leaf</tissue>
    </source>
</reference>
<evidence type="ECO:0000256" key="1">
    <source>
        <dbReference type="ARBA" id="ARBA00010582"/>
    </source>
</evidence>
<accession>A0A8T2B0E7</accession>
<sequence>MVAEDYGIEQSTVDVELSYLPTDLSLDCPPVVMMNNRKVSNFLSYCKRKNTIKLCVTFNGGDKDTGSKEKFDLNKEPDAASNGDDDVNVDDGDDDVNVDDISSSWVMKETRKNEDCFKTPKNVIVGHGVRLSSKYSCAKELENPSGPIHKEGGEGSLTIGQCPAACNVRCSATSHKKPCLFYCNYCCNKCLCVPSGTYGHKEECPCYNNWKTQEGGPKCP</sequence>
<comment type="similarity">
    <text evidence="1">Belongs to the GASA family.</text>
</comment>
<dbReference type="PANTHER" id="PTHR23201">
    <property type="entry name" value="EXTENSIN, PROLINE-RICH PROTEIN"/>
    <property type="match status" value="1"/>
</dbReference>
<name>A0A8T2B0E7_9BRAS</name>
<proteinExistence type="inferred from homology"/>
<evidence type="ECO:0000256" key="2">
    <source>
        <dbReference type="ARBA" id="ARBA00022941"/>
    </source>
</evidence>
<dbReference type="Proteomes" id="UP000694240">
    <property type="component" value="Chromosome 8"/>
</dbReference>
<dbReference type="PANTHER" id="PTHR23201:SF155">
    <property type="entry name" value="GASA_GAST_SNAKIN"/>
    <property type="match status" value="1"/>
</dbReference>